<reference evidence="2" key="1">
    <citation type="submission" date="2020-05" db="EMBL/GenBank/DDBJ databases">
        <title>Phylogenomic resolution of chytrid fungi.</title>
        <authorList>
            <person name="Stajich J.E."/>
            <person name="Amses K."/>
            <person name="Simmons R."/>
            <person name="Seto K."/>
            <person name="Myers J."/>
            <person name="Bonds A."/>
            <person name="Quandt C.A."/>
            <person name="Barry K."/>
            <person name="Liu P."/>
            <person name="Grigoriev I."/>
            <person name="Longcore J.E."/>
            <person name="James T.Y."/>
        </authorList>
    </citation>
    <scope>NUCLEOTIDE SEQUENCE</scope>
    <source>
        <strain evidence="2">JEL0318</strain>
    </source>
</reference>
<sequence>MCRKDNTAILPNFRLGIAPPGAPTSQRPSLGAREPLGASSTPDAESEIDANEKLFDDEDIDRVNSMDPDDEDETQSESKYPPTPFQLDVYRKYHPTQDELESSSMSLYSGPPLFTSQAWFLNSNIHLPDFCASVNQICCSYPVLTTKFYCNEKIVDADVEGLMETARWQELSQMRYVESIDPDEHSALSLMNTAALTTFVNEWLRERDKLDCAFKLLLIRQSSATATRLVTIASNAIADELSMIFVTKEILDLYLECERVRRAGGLDAAIKDVVGSYRRKENYTFANHAYNLSPNRLAIEYWKKQCVETVQDVVNENEKADLEKQLGRLHMEREYLRTQVASHSKRKPELEHDLQVLKQQRKDADDEGSGELSTFLDASGEIIRISEQSQKALVKMVLGEDATTNSTGYLLDKHEVPRDVQEKLGAANMSLEMFASIPEATIADAGLFTKDRRKILALSEFVRNRMKEGLQERAKVKFNLERRIAKIGRELDSCTDNLKAFQDKLESNDDMCIRLANVLNPPYVETKIPPLMLDSSPEGKSSTQSDYFSLWAFSPITITPEIFANLRRFTEGYQTTLRQRRAHLRGKTGPLLPGYDSDTFVSSMDESSGTDSSDASITLRSRHSRLTSTASVCLAAFAVLLKHISGSQKFLLGLRQSYRHNGLLVGPLSDTVPLKVEFRRGTTFNSLFGMLEKGMKEARRFGAVCPLSTIRGVLDARWDLPIQFEFISFRDAETWKSKGLTVNDIIHASEGGTGSATQRVWSMNEADGCDLKLVLVEGQESISGGIKYRKDRFDEENIVKWCSKYSATVESIDFNRKIPVTTMISRYGDSVNAFCQ</sequence>
<dbReference type="Gene3D" id="3.30.559.30">
    <property type="entry name" value="Nonribosomal peptide synthetase, condensation domain"/>
    <property type="match status" value="1"/>
</dbReference>
<feature type="compositionally biased region" description="Acidic residues" evidence="1">
    <location>
        <begin position="44"/>
        <end position="60"/>
    </location>
</feature>
<dbReference type="EMBL" id="JADGJD010000105">
    <property type="protein sequence ID" value="KAJ3054921.1"/>
    <property type="molecule type" value="Genomic_DNA"/>
</dbReference>
<evidence type="ECO:0000313" key="2">
    <source>
        <dbReference type="EMBL" id="KAJ3054921.1"/>
    </source>
</evidence>
<evidence type="ECO:0008006" key="4">
    <source>
        <dbReference type="Google" id="ProtNLM"/>
    </source>
</evidence>
<evidence type="ECO:0000313" key="3">
    <source>
        <dbReference type="Proteomes" id="UP001212841"/>
    </source>
</evidence>
<protein>
    <recommendedName>
        <fullName evidence="4">Condensation domain-containing protein</fullName>
    </recommendedName>
</protein>
<organism evidence="2 3">
    <name type="scientific">Rhizophlyctis rosea</name>
    <dbReference type="NCBI Taxonomy" id="64517"/>
    <lineage>
        <taxon>Eukaryota</taxon>
        <taxon>Fungi</taxon>
        <taxon>Fungi incertae sedis</taxon>
        <taxon>Chytridiomycota</taxon>
        <taxon>Chytridiomycota incertae sedis</taxon>
        <taxon>Chytridiomycetes</taxon>
        <taxon>Rhizophlyctidales</taxon>
        <taxon>Rhizophlyctidaceae</taxon>
        <taxon>Rhizophlyctis</taxon>
    </lineage>
</organism>
<evidence type="ECO:0000256" key="1">
    <source>
        <dbReference type="SAM" id="MobiDB-lite"/>
    </source>
</evidence>
<gene>
    <name evidence="2" type="ORF">HK097_000337</name>
</gene>
<keyword evidence="3" id="KW-1185">Reference proteome</keyword>
<dbReference type="Proteomes" id="UP001212841">
    <property type="component" value="Unassembled WGS sequence"/>
</dbReference>
<accession>A0AAD5X8E0</accession>
<dbReference type="AlphaFoldDB" id="A0AAD5X8E0"/>
<dbReference type="SUPFAM" id="SSF52777">
    <property type="entry name" value="CoA-dependent acyltransferases"/>
    <property type="match status" value="1"/>
</dbReference>
<proteinExistence type="predicted"/>
<comment type="caution">
    <text evidence="2">The sequence shown here is derived from an EMBL/GenBank/DDBJ whole genome shotgun (WGS) entry which is preliminary data.</text>
</comment>
<name>A0AAD5X8E0_9FUNG</name>
<feature type="region of interest" description="Disordered" evidence="1">
    <location>
        <begin position="1"/>
        <end position="85"/>
    </location>
</feature>